<name>A0A3B0QTX4_9ZZZZ</name>
<dbReference type="PANTHER" id="PTHR24180">
    <property type="entry name" value="CYCLIN-DEPENDENT KINASE INHIBITOR 2C-RELATED"/>
    <property type="match status" value="1"/>
</dbReference>
<dbReference type="AlphaFoldDB" id="A0A3B0QTX4"/>
<dbReference type="SUPFAM" id="SSF48403">
    <property type="entry name" value="Ankyrin repeat"/>
    <property type="match status" value="1"/>
</dbReference>
<evidence type="ECO:0000256" key="2">
    <source>
        <dbReference type="ARBA" id="ARBA00023043"/>
    </source>
</evidence>
<dbReference type="InterPro" id="IPR002110">
    <property type="entry name" value="Ankyrin_rpt"/>
</dbReference>
<dbReference type="SMART" id="SM00248">
    <property type="entry name" value="ANK"/>
    <property type="match status" value="3"/>
</dbReference>
<dbReference type="InterPro" id="IPR036770">
    <property type="entry name" value="Ankyrin_rpt-contain_sf"/>
</dbReference>
<proteinExistence type="predicted"/>
<keyword evidence="2" id="KW-0040">ANK repeat</keyword>
<protein>
    <submittedName>
        <fullName evidence="3">Uncharacterized protein</fullName>
    </submittedName>
</protein>
<evidence type="ECO:0000256" key="1">
    <source>
        <dbReference type="ARBA" id="ARBA00022737"/>
    </source>
</evidence>
<accession>A0A3B0QTX4</accession>
<dbReference type="Pfam" id="PF12796">
    <property type="entry name" value="Ank_2"/>
    <property type="match status" value="1"/>
</dbReference>
<dbReference type="EMBL" id="UOEA01000050">
    <property type="protein sequence ID" value="VAV83781.1"/>
    <property type="molecule type" value="Genomic_DNA"/>
</dbReference>
<dbReference type="PRINTS" id="PR01415">
    <property type="entry name" value="ANKYRIN"/>
</dbReference>
<dbReference type="PANTHER" id="PTHR24180:SF45">
    <property type="entry name" value="POLY [ADP-RIBOSE] POLYMERASE TANKYRASE"/>
    <property type="match status" value="1"/>
</dbReference>
<evidence type="ECO:0000313" key="3">
    <source>
        <dbReference type="EMBL" id="VAV83781.1"/>
    </source>
</evidence>
<keyword evidence="1" id="KW-0677">Repeat</keyword>
<reference evidence="3" key="1">
    <citation type="submission" date="2018-06" db="EMBL/GenBank/DDBJ databases">
        <authorList>
            <person name="Zhirakovskaya E."/>
        </authorList>
    </citation>
    <scope>NUCLEOTIDE SEQUENCE</scope>
</reference>
<gene>
    <name evidence="3" type="ORF">MNBD_DELTA01-553</name>
</gene>
<dbReference type="Gene3D" id="1.25.40.20">
    <property type="entry name" value="Ankyrin repeat-containing domain"/>
    <property type="match status" value="2"/>
</dbReference>
<dbReference type="PROSITE" id="PS50088">
    <property type="entry name" value="ANK_REPEAT"/>
    <property type="match status" value="2"/>
</dbReference>
<organism evidence="3">
    <name type="scientific">hydrothermal vent metagenome</name>
    <dbReference type="NCBI Taxonomy" id="652676"/>
    <lineage>
        <taxon>unclassified sequences</taxon>
        <taxon>metagenomes</taxon>
        <taxon>ecological metagenomes</taxon>
    </lineage>
</organism>
<dbReference type="InterPro" id="IPR051637">
    <property type="entry name" value="Ank_repeat_dom-contain_49"/>
</dbReference>
<sequence length="178" mass="19688">MGIYENNRLVKAVQEKDVAEVIRLLGLVAPSDVTLEHDNTLLHLICRICRPAQRDYENGRPIIKLLIKQGVDVDAVNDDGQTALHIAAYYGCGIGVELLVKNDADIDAKDKWGKTPLHNAAYKHDYEIASLLVSKGADVNATNKDGETPTDTISNYNHRMAQDLKDKMKALFTEDDAS</sequence>
<dbReference type="PROSITE" id="PS50297">
    <property type="entry name" value="ANK_REP_REGION"/>
    <property type="match status" value="2"/>
</dbReference>